<dbReference type="InterPro" id="IPR001830">
    <property type="entry name" value="Glyco_trans_20"/>
</dbReference>
<organism evidence="2 3">
    <name type="scientific">Methylovirgula ligni</name>
    <dbReference type="NCBI Taxonomy" id="569860"/>
    <lineage>
        <taxon>Bacteria</taxon>
        <taxon>Pseudomonadati</taxon>
        <taxon>Pseudomonadota</taxon>
        <taxon>Alphaproteobacteria</taxon>
        <taxon>Hyphomicrobiales</taxon>
        <taxon>Beijerinckiaceae</taxon>
        <taxon>Methylovirgula</taxon>
    </lineage>
</organism>
<comment type="caution">
    <text evidence="2">The sequence shown here is derived from an EMBL/GenBank/DDBJ whole genome shotgun (WGS) entry which is preliminary data.</text>
</comment>
<dbReference type="PANTHER" id="PTHR10788">
    <property type="entry name" value="TREHALOSE-6-PHOSPHATE SYNTHASE"/>
    <property type="match status" value="1"/>
</dbReference>
<dbReference type="PANTHER" id="PTHR10788:SF106">
    <property type="entry name" value="BCDNA.GH08860"/>
    <property type="match status" value="1"/>
</dbReference>
<dbReference type="GO" id="GO:0003825">
    <property type="term" value="F:alpha,alpha-trehalose-phosphate synthase (UDP-forming) activity"/>
    <property type="evidence" value="ECO:0007669"/>
    <property type="project" value="TreeGrafter"/>
</dbReference>
<dbReference type="OrthoDB" id="9815690at2"/>
<evidence type="ECO:0000313" key="3">
    <source>
        <dbReference type="Proteomes" id="UP000256900"/>
    </source>
</evidence>
<accession>A0A3D9Z6W9</accession>
<proteinExistence type="inferred from homology"/>
<dbReference type="CDD" id="cd03788">
    <property type="entry name" value="GT20_TPS"/>
    <property type="match status" value="1"/>
</dbReference>
<dbReference type="SUPFAM" id="SSF53756">
    <property type="entry name" value="UDP-Glycosyltransferase/glycogen phosphorylase"/>
    <property type="match status" value="1"/>
</dbReference>
<keyword evidence="3" id="KW-1185">Reference proteome</keyword>
<dbReference type="GO" id="GO:0005992">
    <property type="term" value="P:trehalose biosynthetic process"/>
    <property type="evidence" value="ECO:0007669"/>
    <property type="project" value="InterPro"/>
</dbReference>
<dbReference type="Proteomes" id="UP000256900">
    <property type="component" value="Unassembled WGS sequence"/>
</dbReference>
<dbReference type="Pfam" id="PF00982">
    <property type="entry name" value="Glyco_transf_20"/>
    <property type="match status" value="1"/>
</dbReference>
<gene>
    <name evidence="2" type="ORF">DES32_0498</name>
</gene>
<name>A0A3D9Z6W9_9HYPH</name>
<protein>
    <submittedName>
        <fullName evidence="2">Trehalose 6-phosphate synthase</fullName>
    </submittedName>
</protein>
<evidence type="ECO:0000256" key="1">
    <source>
        <dbReference type="ARBA" id="ARBA00008799"/>
    </source>
</evidence>
<reference evidence="2 3" key="1">
    <citation type="submission" date="2018-08" db="EMBL/GenBank/DDBJ databases">
        <title>Genomic Encyclopedia of Type Strains, Phase IV (KMG-IV): sequencing the most valuable type-strain genomes for metagenomic binning, comparative biology and taxonomic classification.</title>
        <authorList>
            <person name="Goeker M."/>
        </authorList>
    </citation>
    <scope>NUCLEOTIDE SEQUENCE [LARGE SCALE GENOMIC DNA]</scope>
    <source>
        <strain evidence="2 3">BW863</strain>
    </source>
</reference>
<comment type="similarity">
    <text evidence="1">Belongs to the glycosyltransferase 20 family.</text>
</comment>
<dbReference type="RefSeq" id="WP_115835071.1">
    <property type="nucleotide sequence ID" value="NZ_CP025086.1"/>
</dbReference>
<evidence type="ECO:0000313" key="2">
    <source>
        <dbReference type="EMBL" id="REF89279.1"/>
    </source>
</evidence>
<sequence length="464" mass="52182">MARVVIVSNRVPLPSKGAKAGGLTVALKDVFKQGALWLGWSGELAAETATSAKIHATGKLDFATIDLSEQDYRRFYVGFANSVLWPLLHFQPGLLEFDREDFEGYLSVNRAYAKALAELLRPDDLIWVHDYHLIPLAEALRALGVKNRIGFFLHVPFVPASVFSILPSAEWLLRMMLAYDVVGFQARQHLHDFEDCLRNFLNIARQSGEPIWFEGRPVIVDTFPIGIDSRAFARQAKKAAGSIAGHRLFESIAGRSFMIGVDRLDYSKGLPNRFEAFGYLLDRFPEHRMHVTYLQIAARSREDVTEYQRLKHELDRLSGEINGRYADFDWQPLRYMTRAVSRANLAGFHRQARVGLVTPLRDGMNLVAKEYVAAQDPEDPGVLVLSRLAGAAEDLTEAIIINPYDPEEITEAMHAALIMPLDERKDRHEKLFEKICRTTAASYCRDFLNALAGTATSTGMPTSQ</sequence>
<dbReference type="EMBL" id="QUMO01000001">
    <property type="protein sequence ID" value="REF89279.1"/>
    <property type="molecule type" value="Genomic_DNA"/>
</dbReference>
<dbReference type="Gene3D" id="3.40.50.2000">
    <property type="entry name" value="Glycogen Phosphorylase B"/>
    <property type="match status" value="2"/>
</dbReference>
<dbReference type="AlphaFoldDB" id="A0A3D9Z6W9"/>